<dbReference type="RefSeq" id="WP_250825675.1">
    <property type="nucleotide sequence ID" value="NZ_JAMOIL010000001.1"/>
</dbReference>
<dbReference type="Gene3D" id="3.20.20.70">
    <property type="entry name" value="Aldolase class I"/>
    <property type="match status" value="1"/>
</dbReference>
<protein>
    <recommendedName>
        <fullName evidence="7">Dihydroorotate dehydrogenase catalytic domain-containing protein</fullName>
    </recommendedName>
</protein>
<evidence type="ECO:0000256" key="6">
    <source>
        <dbReference type="ARBA" id="ARBA00023002"/>
    </source>
</evidence>
<dbReference type="GO" id="GO:0006222">
    <property type="term" value="P:UMP biosynthetic process"/>
    <property type="evidence" value="ECO:0007669"/>
    <property type="project" value="InterPro"/>
</dbReference>
<evidence type="ECO:0000313" key="9">
    <source>
        <dbReference type="Proteomes" id="UP001139485"/>
    </source>
</evidence>
<dbReference type="GO" id="GO:0004152">
    <property type="term" value="F:dihydroorotate dehydrogenase activity"/>
    <property type="evidence" value="ECO:0007669"/>
    <property type="project" value="InterPro"/>
</dbReference>
<evidence type="ECO:0000256" key="4">
    <source>
        <dbReference type="ARBA" id="ARBA00022643"/>
    </source>
</evidence>
<dbReference type="InterPro" id="IPR050074">
    <property type="entry name" value="DHO_dehydrogenase"/>
</dbReference>
<evidence type="ECO:0000256" key="3">
    <source>
        <dbReference type="ARBA" id="ARBA00022630"/>
    </source>
</evidence>
<reference evidence="8" key="1">
    <citation type="submission" date="2022-05" db="EMBL/GenBank/DDBJ databases">
        <authorList>
            <person name="Tuo L."/>
        </authorList>
    </citation>
    <scope>NUCLEOTIDE SEQUENCE</scope>
    <source>
        <strain evidence="8">BSK12Z-4</strain>
    </source>
</reference>
<gene>
    <name evidence="8" type="ORF">M8330_00135</name>
</gene>
<dbReference type="PANTHER" id="PTHR48109">
    <property type="entry name" value="DIHYDROOROTATE DEHYDROGENASE (QUINONE), MITOCHONDRIAL-RELATED"/>
    <property type="match status" value="1"/>
</dbReference>
<keyword evidence="5" id="KW-0665">Pyrimidine biosynthesis</keyword>
<dbReference type="Proteomes" id="UP001139485">
    <property type="component" value="Unassembled WGS sequence"/>
</dbReference>
<dbReference type="Pfam" id="PF01180">
    <property type="entry name" value="DHO_dh"/>
    <property type="match status" value="1"/>
</dbReference>
<dbReference type="EMBL" id="JAMOIL010000001">
    <property type="protein sequence ID" value="MCM0618695.1"/>
    <property type="molecule type" value="Genomic_DNA"/>
</dbReference>
<evidence type="ECO:0000256" key="2">
    <source>
        <dbReference type="ARBA" id="ARBA00004725"/>
    </source>
</evidence>
<keyword evidence="4" id="KW-0288">FMN</keyword>
<dbReference type="GO" id="GO:0005737">
    <property type="term" value="C:cytoplasm"/>
    <property type="evidence" value="ECO:0007669"/>
    <property type="project" value="InterPro"/>
</dbReference>
<dbReference type="GO" id="GO:0006207">
    <property type="term" value="P:'de novo' pyrimidine nucleobase biosynthetic process"/>
    <property type="evidence" value="ECO:0007669"/>
    <property type="project" value="TreeGrafter"/>
</dbReference>
<organism evidence="8 9">
    <name type="scientific">Nocardioides bruguierae</name>
    <dbReference type="NCBI Taxonomy" id="2945102"/>
    <lineage>
        <taxon>Bacteria</taxon>
        <taxon>Bacillati</taxon>
        <taxon>Actinomycetota</taxon>
        <taxon>Actinomycetes</taxon>
        <taxon>Propionibacteriales</taxon>
        <taxon>Nocardioidaceae</taxon>
        <taxon>Nocardioides</taxon>
    </lineage>
</organism>
<sequence>MSPTTPGTRVAGLHLAEPVMLAAGCAGTGREAAAYAPLSTYGAVVSRTITLDARAGSRAPRVLESPAGLLHATGLPNPGLTAFCATELPALVQAGARVVVSVAGATPEEITQVVRGLARTSGVSAVELHLCAPDAAEAGVLAPRDGAGVSEAVSAAAGVLPPGVPLLAKLAPVLAGVAEHARAAAGAGAAAVVVGGAQPALLPDGRPAGLSGPAVRPQALRAVHAAATALAGTGVDVVGCGGVTVAADARALLDAGAAVVQVGSALLSDPTSAARLVTDLRAGRAPDDHT</sequence>
<dbReference type="InterPro" id="IPR013785">
    <property type="entry name" value="Aldolase_TIM"/>
</dbReference>
<comment type="caution">
    <text evidence="8">The sequence shown here is derived from an EMBL/GenBank/DDBJ whole genome shotgun (WGS) entry which is preliminary data.</text>
</comment>
<dbReference type="SUPFAM" id="SSF51395">
    <property type="entry name" value="FMN-linked oxidoreductases"/>
    <property type="match status" value="1"/>
</dbReference>
<proteinExistence type="predicted"/>
<dbReference type="PIRSF" id="PIRSF000164">
    <property type="entry name" value="DHO_oxidase"/>
    <property type="match status" value="1"/>
</dbReference>
<keyword evidence="6" id="KW-0560">Oxidoreductase</keyword>
<accession>A0A9X2D449</accession>
<dbReference type="AlphaFoldDB" id="A0A9X2D449"/>
<evidence type="ECO:0000256" key="5">
    <source>
        <dbReference type="ARBA" id="ARBA00022975"/>
    </source>
</evidence>
<evidence type="ECO:0000256" key="1">
    <source>
        <dbReference type="ARBA" id="ARBA00001917"/>
    </source>
</evidence>
<comment type="pathway">
    <text evidence="2">Pyrimidine metabolism; UMP biosynthesis via de novo pathway.</text>
</comment>
<evidence type="ECO:0000259" key="7">
    <source>
        <dbReference type="Pfam" id="PF01180"/>
    </source>
</evidence>
<evidence type="ECO:0000313" key="8">
    <source>
        <dbReference type="EMBL" id="MCM0618695.1"/>
    </source>
</evidence>
<keyword evidence="3" id="KW-0285">Flavoprotein</keyword>
<feature type="domain" description="Dihydroorotate dehydrogenase catalytic" evidence="7">
    <location>
        <begin position="8"/>
        <end position="280"/>
    </location>
</feature>
<dbReference type="InterPro" id="IPR005720">
    <property type="entry name" value="Dihydroorotate_DH_cat"/>
</dbReference>
<name>A0A9X2D449_9ACTN</name>
<dbReference type="PANTHER" id="PTHR48109:SF1">
    <property type="entry name" value="DIHYDROOROTATE DEHYDROGENASE (FUMARATE)"/>
    <property type="match status" value="1"/>
</dbReference>
<keyword evidence="9" id="KW-1185">Reference proteome</keyword>
<comment type="cofactor">
    <cofactor evidence="1">
        <name>FMN</name>
        <dbReference type="ChEBI" id="CHEBI:58210"/>
    </cofactor>
</comment>
<dbReference type="InterPro" id="IPR012135">
    <property type="entry name" value="Dihydroorotate_DH_1_2"/>
</dbReference>